<protein>
    <recommendedName>
        <fullName evidence="3">HTH CENPB-type domain-containing protein</fullName>
    </recommendedName>
</protein>
<feature type="compositionally biased region" description="Low complexity" evidence="2">
    <location>
        <begin position="555"/>
        <end position="564"/>
    </location>
</feature>
<feature type="compositionally biased region" description="Polar residues" evidence="2">
    <location>
        <begin position="118"/>
        <end position="142"/>
    </location>
</feature>
<dbReference type="OrthoDB" id="9909311at2759"/>
<evidence type="ECO:0000256" key="1">
    <source>
        <dbReference type="ARBA" id="ARBA00023125"/>
    </source>
</evidence>
<dbReference type="InterPro" id="IPR050863">
    <property type="entry name" value="CenT-Element_Derived"/>
</dbReference>
<organism evidence="4 5">
    <name type="scientific">Acaromyces ingoldii</name>
    <dbReference type="NCBI Taxonomy" id="215250"/>
    <lineage>
        <taxon>Eukaryota</taxon>
        <taxon>Fungi</taxon>
        <taxon>Dikarya</taxon>
        <taxon>Basidiomycota</taxon>
        <taxon>Ustilaginomycotina</taxon>
        <taxon>Exobasidiomycetes</taxon>
        <taxon>Exobasidiales</taxon>
        <taxon>Cryptobasidiaceae</taxon>
        <taxon>Acaromyces</taxon>
    </lineage>
</organism>
<evidence type="ECO:0000259" key="3">
    <source>
        <dbReference type="PROSITE" id="PS51253"/>
    </source>
</evidence>
<reference evidence="4 5" key="1">
    <citation type="journal article" date="2018" name="Mol. Biol. Evol.">
        <title>Broad Genomic Sampling Reveals a Smut Pathogenic Ancestry of the Fungal Clade Ustilaginomycotina.</title>
        <authorList>
            <person name="Kijpornyongpan T."/>
            <person name="Mondo S.J."/>
            <person name="Barry K."/>
            <person name="Sandor L."/>
            <person name="Lee J."/>
            <person name="Lipzen A."/>
            <person name="Pangilinan J."/>
            <person name="LaButti K."/>
            <person name="Hainaut M."/>
            <person name="Henrissat B."/>
            <person name="Grigoriev I.V."/>
            <person name="Spatafora J.W."/>
            <person name="Aime M.C."/>
        </authorList>
    </citation>
    <scope>NUCLEOTIDE SEQUENCE [LARGE SCALE GENOMIC DNA]</scope>
    <source>
        <strain evidence="4 5">MCA 4198</strain>
    </source>
</reference>
<evidence type="ECO:0000256" key="2">
    <source>
        <dbReference type="SAM" id="MobiDB-lite"/>
    </source>
</evidence>
<evidence type="ECO:0000313" key="4">
    <source>
        <dbReference type="EMBL" id="PWN92108.1"/>
    </source>
</evidence>
<dbReference type="Gene3D" id="1.10.10.60">
    <property type="entry name" value="Homeodomain-like"/>
    <property type="match status" value="2"/>
</dbReference>
<feature type="compositionally biased region" description="Low complexity" evidence="2">
    <location>
        <begin position="295"/>
        <end position="307"/>
    </location>
</feature>
<feature type="compositionally biased region" description="Polar residues" evidence="2">
    <location>
        <begin position="265"/>
        <end position="285"/>
    </location>
</feature>
<feature type="compositionally biased region" description="Low complexity" evidence="2">
    <location>
        <begin position="438"/>
        <end position="453"/>
    </location>
</feature>
<feature type="compositionally biased region" description="Polar residues" evidence="2">
    <location>
        <begin position="910"/>
        <end position="927"/>
    </location>
</feature>
<accession>A0A316YTW9</accession>
<dbReference type="RefSeq" id="XP_025379306.1">
    <property type="nucleotide sequence ID" value="XM_025523959.1"/>
</dbReference>
<proteinExistence type="predicted"/>
<name>A0A316YTW9_9BASI</name>
<sequence length="1316" mass="140344">MPVTRTQLAAQSAGGVGSSRQHHSVADPEPSSSTLSSSASSSSSSSRSSGRATRARAQRQVQQQQQQQVQVQQQKTQQVTSHHQQQQRSQPPRNDGSLSPSSAAELSPGPATLLPSATGVTSASLADSSPSGLDLQANQKGPNSHAKDPIGLLPSNDAGQDSLSHHHHHHGHQGASSSSHQQPPNSFAHFSSAGLLDFSPDGFGAAAAAAASAANASTSSQNDSQLGLESFKASDLGPNDIQSHPAWSGFMTDIYLHGHSHFGGASQSHHVPTQSPSASQLSPSHVNDFHSLDGSSSQQRTASSSAAHMAQHREGHYIQGVHTMQHASNALPGAAQGTRAQMLSASEGVDMSRDSSSGNDNDTQRRVAMNEAHQGICTPQHSDNRPLSGSQPSPMGHGEGALGLANAHCSSNSGDGGVNGGTGKADFNAQWNMNRPRQQQQQQQQQPQKQETQSAPMALDRYPQAPTTELSPTPLYRPGLNMSHSSGDGSPGASGPMVVRGNEQSMRAFHRQARSLGQVGATMTTSSNGLLHLGGPLTSINSSLSDRFGMMDNVSSSKGDSQSSAQLQHESPSQHHQGALAAQGDFSPDISMTARSMSPSDSSIASTAPSNVFARSRHSLRSPRTSDSTTNRTIGDSSFDTSIDSATSSALAATTTSNSTSVSRASSTSDELTSQSMSWTSSSQLTSASQHKRTSSSVSSRSAATKSVRGKSRLRNIDRKRICQYAMEHPELKQEELAKHFGIERSTVSKTLKNKESWMTIPEEGSGALIVKHRTGKFPEIESELAAWAIEETKRGNILLDYTIKNRALEIARLNGLGIGEFKASVGWIDKFRDRNKIPKTVADLNNMSSHFENLPHLMPHARTDSRSGDLAAMQSQQQQQQQQQQHRQDLERGGFALDDMTSMVLRQDSLQQPHGQTTAMQTTMGSEASDEVHQMPIFSSSPGVSRSRPGSKGAMSRTRSTSDIVHNHSRAMSDASSHEASSHSQATPKASKRHYDSILGGQQQQQQHQDHQMQQPQHPMTTPAFRNASDKLQAVLEQSPGLRQLIQDPSASSIAASSSAPHGWIDGNEDNPDSSFSTSKRRRGDGKSSELQGAAIRRTRSEEQNHAHHDSLTSSSVDPNVAAAAMAAAHEVRRSDVRRSQRTLRASPRQGPAREQGVSDPPSMLVDSTAEMRQNSPLSRPAPSFHSSPRRSGYGGGAMSGIFGRHRERTSSSSNAASPGAHAQGGDDGCAEERVISLDEARDSLDCVLSFLASSDAVLSPSDYFMLGNLQGMLNSLANDRGSNSNSNINRARLEQMVTGSLSSIDRRADFQRSP</sequence>
<dbReference type="SUPFAM" id="SSF46689">
    <property type="entry name" value="Homeodomain-like"/>
    <property type="match status" value="1"/>
</dbReference>
<feature type="compositionally biased region" description="Basic and acidic residues" evidence="2">
    <location>
        <begin position="1131"/>
        <end position="1140"/>
    </location>
</feature>
<dbReference type="Proteomes" id="UP000245768">
    <property type="component" value="Unassembled WGS sequence"/>
</dbReference>
<feature type="region of interest" description="Disordered" evidence="2">
    <location>
        <begin position="910"/>
        <end position="1025"/>
    </location>
</feature>
<feature type="region of interest" description="Disordered" evidence="2">
    <location>
        <begin position="548"/>
        <end position="713"/>
    </location>
</feature>
<feature type="region of interest" description="Disordered" evidence="2">
    <location>
        <begin position="859"/>
        <end position="890"/>
    </location>
</feature>
<feature type="compositionally biased region" description="Low complexity" evidence="2">
    <location>
        <begin position="173"/>
        <end position="182"/>
    </location>
</feature>
<dbReference type="STRING" id="215250.A0A316YTW9"/>
<feature type="compositionally biased region" description="Polar residues" evidence="2">
    <location>
        <begin position="565"/>
        <end position="576"/>
    </location>
</feature>
<feature type="compositionally biased region" description="Low complexity" evidence="2">
    <location>
        <begin position="483"/>
        <end position="495"/>
    </location>
</feature>
<dbReference type="SMART" id="SM00674">
    <property type="entry name" value="CENPB"/>
    <property type="match status" value="1"/>
</dbReference>
<dbReference type="PANTHER" id="PTHR19303:SF70">
    <property type="entry name" value="HTH CENPB-TYPE DOMAIN-CONTAINING PROTEIN"/>
    <property type="match status" value="1"/>
</dbReference>
<keyword evidence="1" id="KW-0238">DNA-binding</keyword>
<feature type="domain" description="HTH CENPB-type" evidence="3">
    <location>
        <begin position="769"/>
        <end position="842"/>
    </location>
</feature>
<feature type="region of interest" description="Disordered" evidence="2">
    <location>
        <begin position="263"/>
        <end position="310"/>
    </location>
</feature>
<feature type="compositionally biased region" description="Low complexity" evidence="2">
    <location>
        <begin position="940"/>
        <end position="952"/>
    </location>
</feature>
<feature type="region of interest" description="Disordered" evidence="2">
    <location>
        <begin position="1"/>
        <end position="191"/>
    </location>
</feature>
<evidence type="ECO:0000313" key="5">
    <source>
        <dbReference type="Proteomes" id="UP000245768"/>
    </source>
</evidence>
<feature type="compositionally biased region" description="Polar residues" evidence="2">
    <location>
        <begin position="1"/>
        <end position="10"/>
    </location>
</feature>
<dbReference type="GeneID" id="37045875"/>
<dbReference type="InParanoid" id="A0A316YTW9"/>
<dbReference type="EMBL" id="KZ819635">
    <property type="protein sequence ID" value="PWN92108.1"/>
    <property type="molecule type" value="Genomic_DNA"/>
</dbReference>
<dbReference type="PANTHER" id="PTHR19303">
    <property type="entry name" value="TRANSPOSON"/>
    <property type="match status" value="1"/>
</dbReference>
<feature type="compositionally biased region" description="Polar residues" evidence="2">
    <location>
        <begin position="377"/>
        <end position="393"/>
    </location>
</feature>
<gene>
    <name evidence="4" type="ORF">FA10DRAFT_285006</name>
</gene>
<dbReference type="GO" id="GO:0003677">
    <property type="term" value="F:DNA binding"/>
    <property type="evidence" value="ECO:0007669"/>
    <property type="project" value="UniProtKB-KW"/>
</dbReference>
<feature type="compositionally biased region" description="Low complexity" evidence="2">
    <location>
        <begin position="31"/>
        <end position="52"/>
    </location>
</feature>
<feature type="compositionally biased region" description="Basic and acidic residues" evidence="2">
    <location>
        <begin position="1100"/>
        <end position="1112"/>
    </location>
</feature>
<dbReference type="PROSITE" id="PS51253">
    <property type="entry name" value="HTH_CENPB"/>
    <property type="match status" value="1"/>
</dbReference>
<dbReference type="InterPro" id="IPR006600">
    <property type="entry name" value="HTH_CenpB_DNA-bd_dom"/>
</dbReference>
<feature type="region of interest" description="Disordered" evidence="2">
    <location>
        <begin position="1050"/>
        <end position="1230"/>
    </location>
</feature>
<feature type="compositionally biased region" description="Low complexity" evidence="2">
    <location>
        <begin position="875"/>
        <end position="886"/>
    </location>
</feature>
<dbReference type="GO" id="GO:0005634">
    <property type="term" value="C:nucleus"/>
    <property type="evidence" value="ECO:0007669"/>
    <property type="project" value="TreeGrafter"/>
</dbReference>
<dbReference type="InterPro" id="IPR009057">
    <property type="entry name" value="Homeodomain-like_sf"/>
</dbReference>
<keyword evidence="5" id="KW-1185">Reference proteome</keyword>
<feature type="compositionally biased region" description="Low complexity" evidence="2">
    <location>
        <begin position="636"/>
        <end position="707"/>
    </location>
</feature>
<feature type="compositionally biased region" description="Gly residues" evidence="2">
    <location>
        <begin position="414"/>
        <end position="423"/>
    </location>
</feature>
<feature type="compositionally biased region" description="Low complexity" evidence="2">
    <location>
        <begin position="1051"/>
        <end position="1061"/>
    </location>
</feature>
<feature type="compositionally biased region" description="Low complexity" evidence="2">
    <location>
        <begin position="58"/>
        <end position="111"/>
    </location>
</feature>
<dbReference type="Pfam" id="PF03221">
    <property type="entry name" value="HTH_Tnp_Tc5"/>
    <property type="match status" value="1"/>
</dbReference>
<feature type="compositionally biased region" description="Low complexity" evidence="2">
    <location>
        <begin position="1003"/>
        <end position="1021"/>
    </location>
</feature>
<feature type="region of interest" description="Disordered" evidence="2">
    <location>
        <begin position="376"/>
        <end position="499"/>
    </location>
</feature>
<feature type="compositionally biased region" description="Polar residues" evidence="2">
    <location>
        <begin position="593"/>
        <end position="610"/>
    </location>
</feature>
<feature type="region of interest" description="Disordered" evidence="2">
    <location>
        <begin position="334"/>
        <end position="363"/>
    </location>
</feature>
<feature type="compositionally biased region" description="Polar residues" evidence="2">
    <location>
        <begin position="622"/>
        <end position="635"/>
    </location>
</feature>